<name>A0A934N843_9BACT</name>
<evidence type="ECO:0000313" key="2">
    <source>
        <dbReference type="EMBL" id="MBJ7597199.1"/>
    </source>
</evidence>
<sequence length="209" mass="22636">MAGRLEARVEGREHFPPRGPVLVVARHYHHLYDGCLLVAAAPRPLRLMVALDWVGGPWSRRGWEALCAWAKWPVVLRAERLSVPAGAYRPEEASRYLRRGFDAALALLAAGEALAVFPEAYPVVDPNPTPRRGETLLPFRRGFASLAMLASRRLGIPIPVVPAGLAYDGRCVSLAFGSPLTADPAAGASALVGCMEAEVRRLSGLEARR</sequence>
<gene>
    <name evidence="2" type="ORF">JF922_03820</name>
</gene>
<dbReference type="Pfam" id="PF01553">
    <property type="entry name" value="Acyltransferase"/>
    <property type="match status" value="1"/>
</dbReference>
<dbReference type="SMART" id="SM00563">
    <property type="entry name" value="PlsC"/>
    <property type="match status" value="1"/>
</dbReference>
<organism evidence="2 3">
    <name type="scientific">Candidatus Nephthysia bennettiae</name>
    <dbReference type="NCBI Taxonomy" id="3127016"/>
    <lineage>
        <taxon>Bacteria</taxon>
        <taxon>Bacillati</taxon>
        <taxon>Candidatus Dormiibacterota</taxon>
        <taxon>Candidatus Dormibacteria</taxon>
        <taxon>Candidatus Dormibacterales</taxon>
        <taxon>Candidatus Dormibacteraceae</taxon>
        <taxon>Candidatus Nephthysia</taxon>
    </lineage>
</organism>
<dbReference type="InterPro" id="IPR002123">
    <property type="entry name" value="Plipid/glycerol_acylTrfase"/>
</dbReference>
<keyword evidence="2" id="KW-0012">Acyltransferase</keyword>
<reference evidence="2" key="1">
    <citation type="submission" date="2020-10" db="EMBL/GenBank/DDBJ databases">
        <title>Ca. Dormibacterota MAGs.</title>
        <authorList>
            <person name="Montgomery K."/>
        </authorList>
    </citation>
    <scope>NUCLEOTIDE SEQUENCE [LARGE SCALE GENOMIC DNA]</scope>
    <source>
        <strain evidence="2">SC8812_S17_10</strain>
    </source>
</reference>
<proteinExistence type="predicted"/>
<accession>A0A934N843</accession>
<feature type="domain" description="Phospholipid/glycerol acyltransferase" evidence="1">
    <location>
        <begin position="21"/>
        <end position="168"/>
    </location>
</feature>
<dbReference type="SUPFAM" id="SSF69593">
    <property type="entry name" value="Glycerol-3-phosphate (1)-acyltransferase"/>
    <property type="match status" value="1"/>
</dbReference>
<comment type="caution">
    <text evidence="2">The sequence shown here is derived from an EMBL/GenBank/DDBJ whole genome shotgun (WGS) entry which is preliminary data.</text>
</comment>
<dbReference type="GO" id="GO:0016746">
    <property type="term" value="F:acyltransferase activity"/>
    <property type="evidence" value="ECO:0007669"/>
    <property type="project" value="UniProtKB-KW"/>
</dbReference>
<dbReference type="AlphaFoldDB" id="A0A934N843"/>
<protein>
    <submittedName>
        <fullName evidence="2">1-acyl-sn-glycerol-3-phosphate acyltransferase</fullName>
    </submittedName>
</protein>
<keyword evidence="3" id="KW-1185">Reference proteome</keyword>
<evidence type="ECO:0000313" key="3">
    <source>
        <dbReference type="Proteomes" id="UP000612893"/>
    </source>
</evidence>
<evidence type="ECO:0000259" key="1">
    <source>
        <dbReference type="SMART" id="SM00563"/>
    </source>
</evidence>
<dbReference type="EMBL" id="JAEKNR010000044">
    <property type="protein sequence ID" value="MBJ7597199.1"/>
    <property type="molecule type" value="Genomic_DNA"/>
</dbReference>
<keyword evidence="2" id="KW-0808">Transferase</keyword>
<dbReference type="Proteomes" id="UP000612893">
    <property type="component" value="Unassembled WGS sequence"/>
</dbReference>